<dbReference type="SUPFAM" id="SSF54928">
    <property type="entry name" value="RNA-binding domain, RBD"/>
    <property type="match status" value="2"/>
</dbReference>
<evidence type="ECO:0000256" key="4">
    <source>
        <dbReference type="SAM" id="MobiDB-lite"/>
    </source>
</evidence>
<evidence type="ECO:0000256" key="2">
    <source>
        <dbReference type="ARBA" id="ARBA00022884"/>
    </source>
</evidence>
<dbReference type="AlphaFoldDB" id="A0A0V0QRG0"/>
<comment type="caution">
    <text evidence="6">The sequence shown here is derived from an EMBL/GenBank/DDBJ whole genome shotgun (WGS) entry which is preliminary data.</text>
</comment>
<dbReference type="InterPro" id="IPR034221">
    <property type="entry name" value="RBM34_RRM2"/>
</dbReference>
<reference evidence="6 7" key="1">
    <citation type="journal article" date="2015" name="Sci. Rep.">
        <title>Genome of the facultative scuticociliatosis pathogen Pseudocohnilembus persalinus provides insight into its virulence through horizontal gene transfer.</title>
        <authorList>
            <person name="Xiong J."/>
            <person name="Wang G."/>
            <person name="Cheng J."/>
            <person name="Tian M."/>
            <person name="Pan X."/>
            <person name="Warren A."/>
            <person name="Jiang C."/>
            <person name="Yuan D."/>
            <person name="Miao W."/>
        </authorList>
    </citation>
    <scope>NUCLEOTIDE SEQUENCE [LARGE SCALE GENOMIC DNA]</scope>
    <source>
        <strain evidence="6">36N120E</strain>
    </source>
</reference>
<feature type="domain" description="RRM" evidence="5">
    <location>
        <begin position="234"/>
        <end position="311"/>
    </location>
</feature>
<protein>
    <recommendedName>
        <fullName evidence="5">RRM domain-containing protein</fullName>
    </recommendedName>
</protein>
<feature type="region of interest" description="Disordered" evidence="4">
    <location>
        <begin position="415"/>
        <end position="472"/>
    </location>
</feature>
<evidence type="ECO:0000313" key="6">
    <source>
        <dbReference type="EMBL" id="KRX04910.1"/>
    </source>
</evidence>
<dbReference type="OMA" id="FMNISPV"/>
<feature type="compositionally biased region" description="Basic and acidic residues" evidence="4">
    <location>
        <begin position="93"/>
        <end position="109"/>
    </location>
</feature>
<keyword evidence="2 3" id="KW-0694">RNA-binding</keyword>
<dbReference type="Pfam" id="PF00076">
    <property type="entry name" value="RRM_1"/>
    <property type="match status" value="2"/>
</dbReference>
<dbReference type="Gene3D" id="3.30.70.330">
    <property type="match status" value="2"/>
</dbReference>
<gene>
    <name evidence="6" type="ORF">PPERSA_06544</name>
</gene>
<feature type="region of interest" description="Disordered" evidence="4">
    <location>
        <begin position="31"/>
        <end position="53"/>
    </location>
</feature>
<feature type="region of interest" description="Disordered" evidence="4">
    <location>
        <begin position="342"/>
        <end position="391"/>
    </location>
</feature>
<feature type="compositionally biased region" description="Polar residues" evidence="4">
    <location>
        <begin position="378"/>
        <end position="389"/>
    </location>
</feature>
<accession>A0A0V0QRG0</accession>
<feature type="compositionally biased region" description="Low complexity" evidence="4">
    <location>
        <begin position="31"/>
        <end position="41"/>
    </location>
</feature>
<name>A0A0V0QRG0_PSEPJ</name>
<feature type="compositionally biased region" description="Basic and acidic residues" evidence="4">
    <location>
        <begin position="427"/>
        <end position="438"/>
    </location>
</feature>
<dbReference type="PANTHER" id="PTHR23236:SF119">
    <property type="entry name" value="NUCLEAR RNA-BINDING PROTEIN SART-3"/>
    <property type="match status" value="1"/>
</dbReference>
<dbReference type="CDD" id="cd12395">
    <property type="entry name" value="RRM2_RBM34"/>
    <property type="match status" value="1"/>
</dbReference>
<dbReference type="OrthoDB" id="312488at2759"/>
<dbReference type="EMBL" id="LDAU01000110">
    <property type="protein sequence ID" value="KRX04910.1"/>
    <property type="molecule type" value="Genomic_DNA"/>
</dbReference>
<dbReference type="InterPro" id="IPR035979">
    <property type="entry name" value="RBD_domain_sf"/>
</dbReference>
<dbReference type="PROSITE" id="PS50102">
    <property type="entry name" value="RRM"/>
    <property type="match status" value="2"/>
</dbReference>
<keyword evidence="1" id="KW-0677">Repeat</keyword>
<dbReference type="InterPro" id="IPR000504">
    <property type="entry name" value="RRM_dom"/>
</dbReference>
<dbReference type="SMART" id="SM00360">
    <property type="entry name" value="RRM"/>
    <property type="match status" value="2"/>
</dbReference>
<dbReference type="InterPro" id="IPR012677">
    <property type="entry name" value="Nucleotide-bd_a/b_plait_sf"/>
</dbReference>
<dbReference type="Proteomes" id="UP000054937">
    <property type="component" value="Unassembled WGS sequence"/>
</dbReference>
<keyword evidence="7" id="KW-1185">Reference proteome</keyword>
<evidence type="ECO:0000256" key="3">
    <source>
        <dbReference type="PROSITE-ProRule" id="PRU00176"/>
    </source>
</evidence>
<dbReference type="PANTHER" id="PTHR23236">
    <property type="entry name" value="EUKARYOTIC TRANSLATION INITIATION FACTOR 4B/4H"/>
    <property type="match status" value="1"/>
</dbReference>
<evidence type="ECO:0000256" key="1">
    <source>
        <dbReference type="ARBA" id="ARBA00022737"/>
    </source>
</evidence>
<sequence length="472" mass="55156">MSMKKLYSKKKGSTEIQELNELFANEPVQIKANQQKQQQQQKKNEKKAKKVSVEEMEIEDILDQENANILGNQQKKQKKNSLDQAIEQEGIKVNKTENLESQQEDEKIENPFSEEDLTVKQKQDRDEKTIFIGNVPLEATKKELIKLFKSYGKIENIRERSVPVRTSKNLSVKARVILKKTVENSDKDNLVKNCYILFQNKEDAEKALEKNGFEFKGNYLRVDSANQKELDFTKTIFIGNLSYNTTENQLRKHFTPCGSILNVRVIRDKETHQGKGFGYVEFEKDEGYQKSLELKGSYLNDRQLRIKKAVPKARLEKKKAKKVEIQKQNAEYAQKRIEQKMRNQAEGQEGGRKFQNNKRQQNGDDEDEPRANKFFKSKQAQQFSKNTMENYDEVDMNNKIVPPPRMIRKSIKKAKKRGQDTFQNAQKAEKKFHARNDKNIFNGERGLKSRKADREKRRIQNSKKPKAQVINE</sequence>
<evidence type="ECO:0000313" key="7">
    <source>
        <dbReference type="Proteomes" id="UP000054937"/>
    </source>
</evidence>
<feature type="region of interest" description="Disordered" evidence="4">
    <location>
        <begin position="93"/>
        <end position="123"/>
    </location>
</feature>
<proteinExistence type="predicted"/>
<dbReference type="GO" id="GO:0003723">
    <property type="term" value="F:RNA binding"/>
    <property type="evidence" value="ECO:0007669"/>
    <property type="project" value="UniProtKB-UniRule"/>
</dbReference>
<dbReference type="InParanoid" id="A0A0V0QRG0"/>
<evidence type="ECO:0000259" key="5">
    <source>
        <dbReference type="PROSITE" id="PS50102"/>
    </source>
</evidence>
<feature type="domain" description="RRM" evidence="5">
    <location>
        <begin position="128"/>
        <end position="227"/>
    </location>
</feature>
<organism evidence="6 7">
    <name type="scientific">Pseudocohnilembus persalinus</name>
    <name type="common">Ciliate</name>
    <dbReference type="NCBI Taxonomy" id="266149"/>
    <lineage>
        <taxon>Eukaryota</taxon>
        <taxon>Sar</taxon>
        <taxon>Alveolata</taxon>
        <taxon>Ciliophora</taxon>
        <taxon>Intramacronucleata</taxon>
        <taxon>Oligohymenophorea</taxon>
        <taxon>Scuticociliatia</taxon>
        <taxon>Philasterida</taxon>
        <taxon>Pseudocohnilembidae</taxon>
        <taxon>Pseudocohnilembus</taxon>
    </lineage>
</organism>
<dbReference type="CDD" id="cd12394">
    <property type="entry name" value="RRM1_RBM34"/>
    <property type="match status" value="1"/>
</dbReference>
<feature type="compositionally biased region" description="Basic and acidic residues" evidence="4">
    <location>
        <begin position="445"/>
        <end position="458"/>
    </location>
</feature>